<feature type="domain" description="Peptidase M12B" evidence="2">
    <location>
        <begin position="203"/>
        <end position="387"/>
    </location>
</feature>
<dbReference type="Pfam" id="PF13688">
    <property type="entry name" value="Reprolysin_5"/>
    <property type="match status" value="1"/>
</dbReference>
<name>A0A1M3L5K6_9BACT</name>
<dbReference type="InterPro" id="IPR024079">
    <property type="entry name" value="MetalloPept_cat_dom_sf"/>
</dbReference>
<dbReference type="GO" id="GO:0006509">
    <property type="term" value="P:membrane protein ectodomain proteolysis"/>
    <property type="evidence" value="ECO:0007669"/>
    <property type="project" value="TreeGrafter"/>
</dbReference>
<dbReference type="Gene3D" id="2.60.40.10">
    <property type="entry name" value="Immunoglobulins"/>
    <property type="match status" value="1"/>
</dbReference>
<protein>
    <recommendedName>
        <fullName evidence="2">Peptidase M12B domain-containing protein</fullName>
    </recommendedName>
</protein>
<dbReference type="SUPFAM" id="SSF55486">
    <property type="entry name" value="Metalloproteases ('zincins'), catalytic domain"/>
    <property type="match status" value="1"/>
</dbReference>
<sequence>MKLRYLLSVLLPLSVIVSFAQTPTTLPLLRPTSKPSSFQGQHPASFATIDDERFAQALSLPMGASMTMSVSLPQRGDVVLNLERFSVMDDETEVWARTKNGRQRLTRPGSVLLRGTVDGMPRSNVVLSCFTGYCIGYVTMWNGPAMQRYLVNPLSVEHRPATMIVYDERYAVQPQPWICGTAEPTRTVPNGKSGGDGVQATLRRIKLALEGDYEYYQDHGQNVNRATEYAEAVIAASSDIYQRDVSATLYIGQLDIWTTNDPYPGIAPDDLLVQFRAEWRTSRTGVDRTLAHLLSGVNRIGGIAYLDALCSKTWGYGVSGLNSNIDYPAAGYAWDTDVTSHELGHNVGSPHTHSCTWNPPIDSCVAAESGNCYAGTKPVLGTIMSYCHLTNKGTSLEFHPRVVALMDGKLRNAVCVGLSTNMTVDAGRDTAVCGSAAVTLRATVTGGTAPYTYIWSPAAGMTGSATSMPIVNPVATTVYIVEVRDQYNASVKDTVVVTVNPPVDVSLGADQMLCEGSALRLSASTNSGMPPFTYRWYAGDAMQDSIGATFTTVPAMNGDYIVQATDANGCVDADTMHVIIRPAPVVTINDLPEACRSEMVRLRTSVLSGLGPLAYVWFENGRKLVTNTPYLDVAADATMTYRVVVTDISGCADTTEYTIPVHDIRYTVTPSALPIPALSACEDTFPGTIVIRNDGADTMTIAIDTTKSRYTVMTSSMLPATIVPGAALTMPVTIRLTTTRQIRDTVWFTDAACGRTVPVLVAGTAGSVSPSDDVTDFGTHIECTGQSPRSVHIGVANTSSADAVITSVRGSRLGTFTLPDGRVRIPARADVRFIALFRSVLPAGITMDTLAVSFTTSSCERRFDMPVRITAITAPYRHDDVVEFGELTSTSDADIRRMTTIATDTEVLPAGVITGVDIEGPFVTSVRPGQDVRRTRPLDIDIMLKPSLVTGTGDIEGSLDLFLDSCAVPLHIALHGSMRSVSVSEAGETARPMFVDMANHRLVVTAGMGGTVNIVDIVGRTAGFADVPADIRREVDLSHLPSGVYIAVLASPDRRFTLRFIIDR</sequence>
<dbReference type="STRING" id="1895771.BGO89_04290"/>
<keyword evidence="1" id="KW-0732">Signal</keyword>
<reference evidence="3 4" key="1">
    <citation type="submission" date="2016-09" db="EMBL/GenBank/DDBJ databases">
        <title>Genome-resolved meta-omics ties microbial dynamics to process performance in biotechnology for thiocyanate degradation.</title>
        <authorList>
            <person name="Kantor R.S."/>
            <person name="Huddy R.J."/>
            <person name="Iyer R."/>
            <person name="Thomas B.C."/>
            <person name="Brown C.T."/>
            <person name="Anantharaman K."/>
            <person name="Tringe S."/>
            <person name="Hettich R.L."/>
            <person name="Harrison S.T."/>
            <person name="Banfield J.F."/>
        </authorList>
    </citation>
    <scope>NUCLEOTIDE SEQUENCE [LARGE SCALE GENOMIC DNA]</scope>
    <source>
        <strain evidence="3">59-99</strain>
    </source>
</reference>
<comment type="caution">
    <text evidence="3">The sequence shown here is derived from an EMBL/GenBank/DDBJ whole genome shotgun (WGS) entry which is preliminary data.</text>
</comment>
<evidence type="ECO:0000313" key="4">
    <source>
        <dbReference type="Proteomes" id="UP000184233"/>
    </source>
</evidence>
<dbReference type="GO" id="GO:0004222">
    <property type="term" value="F:metalloendopeptidase activity"/>
    <property type="evidence" value="ECO:0007669"/>
    <property type="project" value="InterPro"/>
</dbReference>
<accession>A0A1M3L5K6</accession>
<organism evidence="3 4">
    <name type="scientific">Candidatus Kapaibacterium thiocyanatum</name>
    <dbReference type="NCBI Taxonomy" id="1895771"/>
    <lineage>
        <taxon>Bacteria</taxon>
        <taxon>Pseudomonadati</taxon>
        <taxon>Candidatus Kapaibacteriota</taxon>
        <taxon>Candidatus Kapaibacteriia</taxon>
        <taxon>Candidatus Kapaibacteriales</taxon>
        <taxon>Candidatus Kapaibacteriaceae</taxon>
        <taxon>Candidatus Kapaibacterium</taxon>
    </lineage>
</organism>
<dbReference type="PROSITE" id="PS50215">
    <property type="entry name" value="ADAM_MEPRO"/>
    <property type="match status" value="1"/>
</dbReference>
<proteinExistence type="predicted"/>
<dbReference type="EMBL" id="MKVH01000003">
    <property type="protein sequence ID" value="OJX60789.1"/>
    <property type="molecule type" value="Genomic_DNA"/>
</dbReference>
<dbReference type="Proteomes" id="UP000184233">
    <property type="component" value="Unassembled WGS sequence"/>
</dbReference>
<dbReference type="AlphaFoldDB" id="A0A1M3L5K6"/>
<evidence type="ECO:0000259" key="2">
    <source>
        <dbReference type="PROSITE" id="PS50215"/>
    </source>
</evidence>
<dbReference type="InterPro" id="IPR013783">
    <property type="entry name" value="Ig-like_fold"/>
</dbReference>
<evidence type="ECO:0000313" key="3">
    <source>
        <dbReference type="EMBL" id="OJX60789.1"/>
    </source>
</evidence>
<dbReference type="PANTHER" id="PTHR11905:SF159">
    <property type="entry name" value="ADAM METALLOPROTEASE"/>
    <property type="match status" value="1"/>
</dbReference>
<feature type="signal peptide" evidence="1">
    <location>
        <begin position="1"/>
        <end position="20"/>
    </location>
</feature>
<gene>
    <name evidence="3" type="ORF">BGO89_04290</name>
</gene>
<evidence type="ECO:0000256" key="1">
    <source>
        <dbReference type="SAM" id="SignalP"/>
    </source>
</evidence>
<dbReference type="Gene3D" id="3.40.390.10">
    <property type="entry name" value="Collagenase (Catalytic Domain)"/>
    <property type="match status" value="1"/>
</dbReference>
<dbReference type="PANTHER" id="PTHR11905">
    <property type="entry name" value="ADAM A DISINTEGRIN AND METALLOPROTEASE DOMAIN"/>
    <property type="match status" value="1"/>
</dbReference>
<feature type="chain" id="PRO_5012069881" description="Peptidase M12B domain-containing protein" evidence="1">
    <location>
        <begin position="21"/>
        <end position="1064"/>
    </location>
</feature>
<dbReference type="InterPro" id="IPR001590">
    <property type="entry name" value="Peptidase_M12B"/>
</dbReference>